<name>A0A9W7AGF2_9STRA</name>
<evidence type="ECO:0000256" key="1">
    <source>
        <dbReference type="ARBA" id="ARBA00006717"/>
    </source>
</evidence>
<feature type="binding site" evidence="6">
    <location>
        <begin position="153"/>
        <end position="156"/>
    </location>
    <ligand>
        <name>substrate</name>
    </ligand>
</feature>
<evidence type="ECO:0000256" key="5">
    <source>
        <dbReference type="PIRSR" id="PIRSR613078-1"/>
    </source>
</evidence>
<feature type="binding site" evidence="6">
    <location>
        <begin position="180"/>
        <end position="181"/>
    </location>
    <ligand>
        <name>substrate</name>
    </ligand>
</feature>
<keyword evidence="10" id="KW-1185">Reference proteome</keyword>
<accession>A0A9W7AGF2</accession>
<dbReference type="OrthoDB" id="354304at2759"/>
<dbReference type="HAMAP" id="MF_01039">
    <property type="entry name" value="PGAM_GpmA"/>
    <property type="match status" value="1"/>
</dbReference>
<feature type="active site" description="Proton donor/acceptor" evidence="5">
    <location>
        <position position="153"/>
    </location>
</feature>
<keyword evidence="4" id="KW-0413">Isomerase</keyword>
<feature type="compositionally biased region" description="Basic and acidic residues" evidence="8">
    <location>
        <begin position="372"/>
        <end position="381"/>
    </location>
</feature>
<keyword evidence="3" id="KW-0324">Glycolysis</keyword>
<comment type="similarity">
    <text evidence="1">Belongs to the phosphoglycerate mutase family. BPG-dependent PGAM subfamily.</text>
</comment>
<feature type="binding site" evidence="6">
    <location>
        <position position="126"/>
    </location>
    <ligand>
        <name>substrate</name>
    </ligand>
</feature>
<feature type="binding site" evidence="6">
    <location>
        <position position="164"/>
    </location>
    <ligand>
        <name>substrate</name>
    </ligand>
</feature>
<dbReference type="Pfam" id="PF00300">
    <property type="entry name" value="His_Phos_1"/>
    <property type="match status" value="1"/>
</dbReference>
<protein>
    <recommendedName>
        <fullName evidence="2">phosphoglycerate mutase (2,3-diphosphoglycerate-dependent)</fullName>
        <ecNumber evidence="2">5.4.2.11</ecNumber>
    </recommendedName>
</protein>
<dbReference type="SUPFAM" id="SSF53254">
    <property type="entry name" value="Phosphoglycerate mutase-like"/>
    <property type="match status" value="1"/>
</dbReference>
<evidence type="ECO:0000256" key="6">
    <source>
        <dbReference type="PIRSR" id="PIRSR613078-2"/>
    </source>
</evidence>
<dbReference type="GO" id="GO:0004619">
    <property type="term" value="F:phosphoglycerate mutase activity"/>
    <property type="evidence" value="ECO:0007669"/>
    <property type="project" value="UniProtKB-EC"/>
</dbReference>
<evidence type="ECO:0000313" key="9">
    <source>
        <dbReference type="EMBL" id="GMH71414.1"/>
    </source>
</evidence>
<dbReference type="Gene3D" id="3.40.50.1240">
    <property type="entry name" value="Phosphoglycerate mutase-like"/>
    <property type="match status" value="1"/>
</dbReference>
<dbReference type="SMART" id="SM00855">
    <property type="entry name" value="PGAM"/>
    <property type="match status" value="1"/>
</dbReference>
<evidence type="ECO:0000256" key="8">
    <source>
        <dbReference type="SAM" id="MobiDB-lite"/>
    </source>
</evidence>
<dbReference type="PANTHER" id="PTHR11931">
    <property type="entry name" value="PHOSPHOGLYCERATE MUTASE"/>
    <property type="match status" value="1"/>
</dbReference>
<feature type="region of interest" description="Disordered" evidence="8">
    <location>
        <begin position="352"/>
        <end position="381"/>
    </location>
</feature>
<dbReference type="GO" id="GO:0006096">
    <property type="term" value="P:glycolytic process"/>
    <property type="evidence" value="ECO:0007669"/>
    <property type="project" value="UniProtKB-KW"/>
</dbReference>
<evidence type="ECO:0000313" key="10">
    <source>
        <dbReference type="Proteomes" id="UP001165085"/>
    </source>
</evidence>
<sequence length="381" mass="43315">MILAGRRLGSAPSLNRLAVQHCSAVLPLHYVYHNPLPTSSGASRPISSSSKLFSDDKPFTSLNQNTPFTLCFLRHGQSTWNRDNRFIGWTDTPLTADGVLEARVAGQILYKSGLMFDEAHTSLLRRSIRTTNLVLMETRQEYIQVNKSWRLNERHYGSLVGQNKKEVVEQFGPEKVKSWRRSWDDPPPPMESDHPYWPGKDMRYRNMLEKIPLAESLKDTRARTAVFWDETVVPSLKEGKTILIVGHENNLRSMIMRLENIDPKDVINLSLPRAVPLAYKLDADLKPIPRPDGKLDEATGFLNGVWLGGDDAVKKVLERDHKQVYDTSIKENLETGGKWTTWRNWMEFAIGETDPNQSANSAHSEEDDQINDETRGKGADH</sequence>
<dbReference type="Proteomes" id="UP001165085">
    <property type="component" value="Unassembled WGS sequence"/>
</dbReference>
<evidence type="ECO:0000256" key="4">
    <source>
        <dbReference type="ARBA" id="ARBA00023235"/>
    </source>
</evidence>
<feature type="site" description="Transition state stabilizer" evidence="7">
    <location>
        <position position="247"/>
    </location>
</feature>
<organism evidence="9 10">
    <name type="scientific">Triparma strigata</name>
    <dbReference type="NCBI Taxonomy" id="1606541"/>
    <lineage>
        <taxon>Eukaryota</taxon>
        <taxon>Sar</taxon>
        <taxon>Stramenopiles</taxon>
        <taxon>Ochrophyta</taxon>
        <taxon>Bolidophyceae</taxon>
        <taxon>Parmales</taxon>
        <taxon>Triparmaceae</taxon>
        <taxon>Triparma</taxon>
    </lineage>
</organism>
<evidence type="ECO:0000256" key="3">
    <source>
        <dbReference type="ARBA" id="ARBA00023152"/>
    </source>
</evidence>
<feature type="active site" description="Tele-phosphohistidine intermediate" evidence="5">
    <location>
        <position position="75"/>
    </location>
</feature>
<dbReference type="EC" id="5.4.2.11" evidence="2"/>
<dbReference type="InterPro" id="IPR005952">
    <property type="entry name" value="Phosphogly_mut1"/>
</dbReference>
<gene>
    <name evidence="9" type="ORF">TrST_g6004</name>
</gene>
<comment type="caution">
    <text evidence="9">The sequence shown here is derived from an EMBL/GenBank/DDBJ whole genome shotgun (WGS) entry which is preliminary data.</text>
</comment>
<proteinExistence type="inferred from homology"/>
<evidence type="ECO:0000256" key="2">
    <source>
        <dbReference type="ARBA" id="ARBA00012028"/>
    </source>
</evidence>
<dbReference type="NCBIfam" id="TIGR01258">
    <property type="entry name" value="pgm_1"/>
    <property type="match status" value="1"/>
</dbReference>
<dbReference type="InterPro" id="IPR029033">
    <property type="entry name" value="His_PPase_superfam"/>
</dbReference>
<dbReference type="AlphaFoldDB" id="A0A9W7AGF2"/>
<dbReference type="EMBL" id="BRXY01000149">
    <property type="protein sequence ID" value="GMH71414.1"/>
    <property type="molecule type" value="Genomic_DNA"/>
</dbReference>
<feature type="binding site" evidence="6">
    <location>
        <begin position="74"/>
        <end position="81"/>
    </location>
    <ligand>
        <name>substrate</name>
    </ligand>
</feature>
<dbReference type="InterPro" id="IPR013078">
    <property type="entry name" value="His_Pase_superF_clade-1"/>
</dbReference>
<reference evidence="10" key="1">
    <citation type="journal article" date="2023" name="Commun. Biol.">
        <title>Genome analysis of Parmales, the sister group of diatoms, reveals the evolutionary specialization of diatoms from phago-mixotrophs to photoautotrophs.</title>
        <authorList>
            <person name="Ban H."/>
            <person name="Sato S."/>
            <person name="Yoshikawa S."/>
            <person name="Yamada K."/>
            <person name="Nakamura Y."/>
            <person name="Ichinomiya M."/>
            <person name="Sato N."/>
            <person name="Blanc-Mathieu R."/>
            <person name="Endo H."/>
            <person name="Kuwata A."/>
            <person name="Ogata H."/>
        </authorList>
    </citation>
    <scope>NUCLEOTIDE SEQUENCE [LARGE SCALE GENOMIC DNA]</scope>
    <source>
        <strain evidence="10">NIES 3701</strain>
    </source>
</reference>
<evidence type="ECO:0000256" key="7">
    <source>
        <dbReference type="PIRSR" id="PIRSR613078-3"/>
    </source>
</evidence>
<dbReference type="CDD" id="cd07067">
    <property type="entry name" value="HP_PGM_like"/>
    <property type="match status" value="1"/>
</dbReference>